<dbReference type="GO" id="GO:0032787">
    <property type="term" value="P:monocarboxylic acid metabolic process"/>
    <property type="evidence" value="ECO:0007669"/>
    <property type="project" value="UniProtKB-ARBA"/>
</dbReference>
<dbReference type="InterPro" id="IPR057326">
    <property type="entry name" value="KR_dom"/>
</dbReference>
<evidence type="ECO:0000259" key="3">
    <source>
        <dbReference type="SMART" id="SM00822"/>
    </source>
</evidence>
<comment type="similarity">
    <text evidence="1 2">Belongs to the short-chain dehydrogenases/reductases (SDR) family.</text>
</comment>
<organism evidence="4 5">
    <name type="scientific">Liquorilactobacillus capillatus DSM 19910</name>
    <dbReference type="NCBI Taxonomy" id="1423731"/>
    <lineage>
        <taxon>Bacteria</taxon>
        <taxon>Bacillati</taxon>
        <taxon>Bacillota</taxon>
        <taxon>Bacilli</taxon>
        <taxon>Lactobacillales</taxon>
        <taxon>Lactobacillaceae</taxon>
        <taxon>Liquorilactobacillus</taxon>
    </lineage>
</organism>
<dbReference type="InterPro" id="IPR020904">
    <property type="entry name" value="Sc_DH/Rdtase_CS"/>
</dbReference>
<dbReference type="SMART" id="SM00822">
    <property type="entry name" value="PKS_KR"/>
    <property type="match status" value="1"/>
</dbReference>
<evidence type="ECO:0000313" key="4">
    <source>
        <dbReference type="EMBL" id="KRL01333.1"/>
    </source>
</evidence>
<dbReference type="InterPro" id="IPR002347">
    <property type="entry name" value="SDR_fam"/>
</dbReference>
<reference evidence="4 5" key="1">
    <citation type="journal article" date="2015" name="Genome Announc.">
        <title>Expanding the biotechnology potential of lactobacilli through comparative genomics of 213 strains and associated genera.</title>
        <authorList>
            <person name="Sun Z."/>
            <person name="Harris H.M."/>
            <person name="McCann A."/>
            <person name="Guo C."/>
            <person name="Argimon S."/>
            <person name="Zhang W."/>
            <person name="Yang X."/>
            <person name="Jeffery I.B."/>
            <person name="Cooney J.C."/>
            <person name="Kagawa T.F."/>
            <person name="Liu W."/>
            <person name="Song Y."/>
            <person name="Salvetti E."/>
            <person name="Wrobel A."/>
            <person name="Rasinkangas P."/>
            <person name="Parkhill J."/>
            <person name="Rea M.C."/>
            <person name="O'Sullivan O."/>
            <person name="Ritari J."/>
            <person name="Douillard F.P."/>
            <person name="Paul Ross R."/>
            <person name="Yang R."/>
            <person name="Briner A.E."/>
            <person name="Felis G.E."/>
            <person name="de Vos W.M."/>
            <person name="Barrangou R."/>
            <person name="Klaenhammer T.R."/>
            <person name="Caufield P.W."/>
            <person name="Cui Y."/>
            <person name="Zhang H."/>
            <person name="O'Toole P.W."/>
        </authorList>
    </citation>
    <scope>NUCLEOTIDE SEQUENCE [LARGE SCALE GENOMIC DNA]</scope>
    <source>
        <strain evidence="4 5">DSM 19910</strain>
    </source>
</reference>
<comment type="caution">
    <text evidence="4">The sequence shown here is derived from an EMBL/GenBank/DDBJ whole genome shotgun (WGS) entry which is preliminary data.</text>
</comment>
<evidence type="ECO:0000256" key="1">
    <source>
        <dbReference type="ARBA" id="ARBA00006484"/>
    </source>
</evidence>
<dbReference type="Pfam" id="PF00106">
    <property type="entry name" value="adh_short"/>
    <property type="match status" value="1"/>
</dbReference>
<evidence type="ECO:0000313" key="5">
    <source>
        <dbReference type="Proteomes" id="UP000051621"/>
    </source>
</evidence>
<dbReference type="PRINTS" id="PR00080">
    <property type="entry name" value="SDRFAMILY"/>
</dbReference>
<dbReference type="Proteomes" id="UP000051621">
    <property type="component" value="Unassembled WGS sequence"/>
</dbReference>
<feature type="domain" description="Ketoreductase" evidence="3">
    <location>
        <begin position="17"/>
        <end position="195"/>
    </location>
</feature>
<evidence type="ECO:0000256" key="2">
    <source>
        <dbReference type="RuleBase" id="RU000363"/>
    </source>
</evidence>
<dbReference type="PANTHER" id="PTHR42879:SF2">
    <property type="entry name" value="3-OXOACYL-[ACYL-CARRIER-PROTEIN] REDUCTASE FABG"/>
    <property type="match status" value="1"/>
</dbReference>
<dbReference type="PRINTS" id="PR00081">
    <property type="entry name" value="GDHRDH"/>
</dbReference>
<dbReference type="PATRIC" id="fig|1423731.3.peg.1515"/>
<gene>
    <name evidence="4" type="ORF">FC81_GL001476</name>
</gene>
<dbReference type="Gene3D" id="3.40.50.720">
    <property type="entry name" value="NAD(P)-binding Rossmann-like Domain"/>
    <property type="match status" value="1"/>
</dbReference>
<dbReference type="PROSITE" id="PS00061">
    <property type="entry name" value="ADH_SHORT"/>
    <property type="match status" value="1"/>
</dbReference>
<dbReference type="PANTHER" id="PTHR42879">
    <property type="entry name" value="3-OXOACYL-(ACYL-CARRIER-PROTEIN) REDUCTASE"/>
    <property type="match status" value="1"/>
</dbReference>
<dbReference type="STRING" id="1423731.FC81_GL001476"/>
<accession>A0A0R1M8C7</accession>
<sequence>MIEKYCWQRGDGNKKMKKILITGATRGIGWMLAQKAAAAGLEVILQGRNPYVLREKKLILSKKTNKVMTSCFDIRNRTAAKRELARIVDIDYIVNNAGMIADNWWEKMCIEDWDDVLATNLTGAFNVTKALTPKLNPNGQIIFMTSQAGLLGNPGQANYSAAKAALIGLTYTLAAELQRCSIRVNAVSPGAVTEMTAPVIAKLKAKYGELPVEWQLGSTEAVAEFILAEVLPTTRTGTIFAVNGNRNGYWSKPQYVPLR</sequence>
<dbReference type="AlphaFoldDB" id="A0A0R1M8C7"/>
<name>A0A0R1M8C7_9LACO</name>
<dbReference type="InterPro" id="IPR050259">
    <property type="entry name" value="SDR"/>
</dbReference>
<keyword evidence="5" id="KW-1185">Reference proteome</keyword>
<dbReference type="EMBL" id="AZEF01000027">
    <property type="protein sequence ID" value="KRL01333.1"/>
    <property type="molecule type" value="Genomic_DNA"/>
</dbReference>
<dbReference type="SUPFAM" id="SSF51735">
    <property type="entry name" value="NAD(P)-binding Rossmann-fold domains"/>
    <property type="match status" value="1"/>
</dbReference>
<protein>
    <submittedName>
        <fullName evidence="4">3-oxoacyl-ACP reductase</fullName>
    </submittedName>
</protein>
<proteinExistence type="inferred from homology"/>
<dbReference type="InterPro" id="IPR036291">
    <property type="entry name" value="NAD(P)-bd_dom_sf"/>
</dbReference>